<dbReference type="Gene3D" id="1.25.40.390">
    <property type="match status" value="1"/>
</dbReference>
<dbReference type="InterPro" id="IPR033985">
    <property type="entry name" value="SusD-like_N"/>
</dbReference>
<keyword evidence="5" id="KW-0998">Cell outer membrane</keyword>
<dbReference type="SUPFAM" id="SSF48452">
    <property type="entry name" value="TPR-like"/>
    <property type="match status" value="1"/>
</dbReference>
<evidence type="ECO:0000256" key="1">
    <source>
        <dbReference type="ARBA" id="ARBA00004442"/>
    </source>
</evidence>
<comment type="similarity">
    <text evidence="2">Belongs to the SusD family.</text>
</comment>
<dbReference type="CDD" id="cd08977">
    <property type="entry name" value="SusD"/>
    <property type="match status" value="1"/>
</dbReference>
<dbReference type="RefSeq" id="WP_078350292.1">
    <property type="nucleotide sequence ID" value="NZ_MBTF01000035.1"/>
</dbReference>
<dbReference type="EMBL" id="MBTF01000035">
    <property type="protein sequence ID" value="OOQ57693.1"/>
    <property type="molecule type" value="Genomic_DNA"/>
</dbReference>
<dbReference type="PROSITE" id="PS51257">
    <property type="entry name" value="PROKAR_LIPOPROTEIN"/>
    <property type="match status" value="1"/>
</dbReference>
<evidence type="ECO:0000256" key="3">
    <source>
        <dbReference type="ARBA" id="ARBA00022729"/>
    </source>
</evidence>
<reference evidence="9 10" key="1">
    <citation type="submission" date="2016-07" db="EMBL/GenBank/DDBJ databases">
        <title>Genomic analysis of zinc-resistant bacterium Mucilaginibacter pedocola TBZ30.</title>
        <authorList>
            <person name="Huang J."/>
            <person name="Tang J."/>
        </authorList>
    </citation>
    <scope>NUCLEOTIDE SEQUENCE [LARGE SCALE GENOMIC DNA]</scope>
    <source>
        <strain evidence="9 10">TBZ30</strain>
    </source>
</reference>
<evidence type="ECO:0008006" key="11">
    <source>
        <dbReference type="Google" id="ProtNLM"/>
    </source>
</evidence>
<evidence type="ECO:0000313" key="9">
    <source>
        <dbReference type="EMBL" id="OOQ57693.1"/>
    </source>
</evidence>
<keyword evidence="4" id="KW-0472">Membrane</keyword>
<evidence type="ECO:0000256" key="2">
    <source>
        <dbReference type="ARBA" id="ARBA00006275"/>
    </source>
</evidence>
<evidence type="ECO:0000313" key="10">
    <source>
        <dbReference type="Proteomes" id="UP000189739"/>
    </source>
</evidence>
<evidence type="ECO:0000256" key="6">
    <source>
        <dbReference type="SAM" id="SignalP"/>
    </source>
</evidence>
<proteinExistence type="inferred from homology"/>
<dbReference type="GO" id="GO:0009279">
    <property type="term" value="C:cell outer membrane"/>
    <property type="evidence" value="ECO:0007669"/>
    <property type="project" value="UniProtKB-SubCell"/>
</dbReference>
<protein>
    <recommendedName>
        <fullName evidence="11">Carbohydrate-binding protein SusD</fullName>
    </recommendedName>
</protein>
<gene>
    <name evidence="9" type="ORF">BC343_12915</name>
</gene>
<keyword evidence="10" id="KW-1185">Reference proteome</keyword>
<dbReference type="STRING" id="1792845.BC343_12915"/>
<dbReference type="AlphaFoldDB" id="A0A1S9P9N3"/>
<comment type="caution">
    <text evidence="9">The sequence shown here is derived from an EMBL/GenBank/DDBJ whole genome shotgun (WGS) entry which is preliminary data.</text>
</comment>
<feature type="signal peptide" evidence="6">
    <location>
        <begin position="1"/>
        <end position="20"/>
    </location>
</feature>
<dbReference type="Pfam" id="PF14322">
    <property type="entry name" value="SusD-like_3"/>
    <property type="match status" value="1"/>
</dbReference>
<feature type="domain" description="RagB/SusD" evidence="7">
    <location>
        <begin position="344"/>
        <end position="410"/>
    </location>
</feature>
<dbReference type="InterPro" id="IPR012944">
    <property type="entry name" value="SusD_RagB_dom"/>
</dbReference>
<dbReference type="InterPro" id="IPR011990">
    <property type="entry name" value="TPR-like_helical_dom_sf"/>
</dbReference>
<comment type="subcellular location">
    <subcellularLocation>
        <location evidence="1">Cell outer membrane</location>
    </subcellularLocation>
</comment>
<dbReference type="Pfam" id="PF07980">
    <property type="entry name" value="SusD_RagB"/>
    <property type="match status" value="1"/>
</dbReference>
<keyword evidence="3 6" id="KW-0732">Signal</keyword>
<sequence>MKKFKSIYLTAFGTALLLTACNKQLDLKPFQSVGQDVAILTSTDVQITLVGAYNRLALSGTYGGGNFLQPDLMATQTIIDWQGTFQDLSQMVAQTITNDNGFVEGMWLSSYQAINQANNVIANLDKVDAASKASYEGQAKFIRGILYFNLAEMYGKSYNDGSPATNLAVPIVLTPTTVVDESSKVPRATVEAVYQQAITDLTDAQNLLPAGNTFYATKNAATAMLARIYLQKGDYANARDAANTVIASNRYSLVTPYTAEFPYPAQIHVDNTTEDIFAVQVTAQQGTNGLNTYYASPDDSGRGDIIVRDNFLAEFEPDDQRAAIYTEDSDGILRVGKFSNVYGNVRVVRLAEMYLIRAEANQRLGTAIGATPAADITTIRNRAGLGNVAAVTLADILKERRLELAFEGGFFLHDAKRLQQSVGALPYNSPKLVFPVPLREINANSALVQNEGY</sequence>
<evidence type="ECO:0000259" key="7">
    <source>
        <dbReference type="Pfam" id="PF07980"/>
    </source>
</evidence>
<evidence type="ECO:0000256" key="5">
    <source>
        <dbReference type="ARBA" id="ARBA00023237"/>
    </source>
</evidence>
<evidence type="ECO:0000256" key="4">
    <source>
        <dbReference type="ARBA" id="ARBA00023136"/>
    </source>
</evidence>
<feature type="domain" description="SusD-like N-terminal" evidence="8">
    <location>
        <begin position="88"/>
        <end position="230"/>
    </location>
</feature>
<evidence type="ECO:0000259" key="8">
    <source>
        <dbReference type="Pfam" id="PF14322"/>
    </source>
</evidence>
<feature type="chain" id="PRO_5013159690" description="Carbohydrate-binding protein SusD" evidence="6">
    <location>
        <begin position="21"/>
        <end position="453"/>
    </location>
</feature>
<dbReference type="OrthoDB" id="630434at2"/>
<dbReference type="Proteomes" id="UP000189739">
    <property type="component" value="Unassembled WGS sequence"/>
</dbReference>
<organism evidence="9 10">
    <name type="scientific">Mucilaginibacter pedocola</name>
    <dbReference type="NCBI Taxonomy" id="1792845"/>
    <lineage>
        <taxon>Bacteria</taxon>
        <taxon>Pseudomonadati</taxon>
        <taxon>Bacteroidota</taxon>
        <taxon>Sphingobacteriia</taxon>
        <taxon>Sphingobacteriales</taxon>
        <taxon>Sphingobacteriaceae</taxon>
        <taxon>Mucilaginibacter</taxon>
    </lineage>
</organism>
<accession>A0A1S9P9N3</accession>
<name>A0A1S9P9N3_9SPHI</name>